<dbReference type="PANTHER" id="PTHR20881:SF0">
    <property type="entry name" value="3-METHYL-2-OXOBUTANOATE HYDROXYMETHYLTRANSFERASE"/>
    <property type="match status" value="1"/>
</dbReference>
<dbReference type="NCBIfam" id="NF001452">
    <property type="entry name" value="PRK00311.1"/>
    <property type="match status" value="1"/>
</dbReference>
<name>A0A6J6DC94_9ZZZZ</name>
<accession>A0A6J6DC94</accession>
<dbReference type="SUPFAM" id="SSF51621">
    <property type="entry name" value="Phosphoenolpyruvate/pyruvate domain"/>
    <property type="match status" value="1"/>
</dbReference>
<dbReference type="HAMAP" id="MF_00156">
    <property type="entry name" value="PanB"/>
    <property type="match status" value="1"/>
</dbReference>
<dbReference type="GO" id="GO:0005737">
    <property type="term" value="C:cytoplasm"/>
    <property type="evidence" value="ECO:0007669"/>
    <property type="project" value="TreeGrafter"/>
</dbReference>
<evidence type="ECO:0000256" key="4">
    <source>
        <dbReference type="ARBA" id="ARBA00022679"/>
    </source>
</evidence>
<dbReference type="NCBIfam" id="TIGR00222">
    <property type="entry name" value="panB"/>
    <property type="match status" value="1"/>
</dbReference>
<keyword evidence="4" id="KW-0808">Transferase</keyword>
<dbReference type="InterPro" id="IPR003700">
    <property type="entry name" value="Pantoate_hydroxy_MeTrfase"/>
</dbReference>
<comment type="pathway">
    <text evidence="1">Cofactor biosynthesis; (R)-pantothenate biosynthesis; (R)-pantoate from 3-methyl-2-oxobutanoate: step 1/2.</text>
</comment>
<sequence length="270" mass="28806">MSNYPANRRITTNDLARFKVEKMRFSALTAYDALTAAIFDEAEIPVLLVGDSAGNNFLGEVDTIPVTMDELIPLARAVVRGSKRSMVIADLPFGSYERSDDQALENAIRFLKEAGVHGIKLEGGVRVRSQVQALTKAGIAVMGHIGLTPQSVNALGGYRVQGRGESGKGVIADALALQEAGVFAVVLEMVPAELAEEITATLEIPTIGIGAGAGCDGQILVWTDLLGLTAKPPRFAPKYLDLRASMAEAVTKWRQDVASGVFPSEDHSFH</sequence>
<evidence type="ECO:0000256" key="3">
    <source>
        <dbReference type="ARBA" id="ARBA00012618"/>
    </source>
</evidence>
<dbReference type="AlphaFoldDB" id="A0A6J6DC94"/>
<evidence type="ECO:0000256" key="1">
    <source>
        <dbReference type="ARBA" id="ARBA00005033"/>
    </source>
</evidence>
<dbReference type="CDD" id="cd06557">
    <property type="entry name" value="KPHMT-like"/>
    <property type="match status" value="1"/>
</dbReference>
<reference evidence="5" key="1">
    <citation type="submission" date="2020-05" db="EMBL/GenBank/DDBJ databases">
        <authorList>
            <person name="Chiriac C."/>
            <person name="Salcher M."/>
            <person name="Ghai R."/>
            <person name="Kavagutti S V."/>
        </authorList>
    </citation>
    <scope>NUCLEOTIDE SEQUENCE</scope>
</reference>
<dbReference type="PANTHER" id="PTHR20881">
    <property type="entry name" value="3-METHYL-2-OXOBUTANOATE HYDROXYMETHYLTRANSFERASE"/>
    <property type="match status" value="1"/>
</dbReference>
<dbReference type="FunFam" id="3.20.20.60:FF:000003">
    <property type="entry name" value="3-methyl-2-oxobutanoate hydroxymethyltransferase"/>
    <property type="match status" value="1"/>
</dbReference>
<dbReference type="Gene3D" id="3.20.20.60">
    <property type="entry name" value="Phosphoenolpyruvate-binding domains"/>
    <property type="match status" value="1"/>
</dbReference>
<dbReference type="InterPro" id="IPR040442">
    <property type="entry name" value="Pyrv_kinase-like_dom_sf"/>
</dbReference>
<proteinExistence type="inferred from homology"/>
<protein>
    <recommendedName>
        <fullName evidence="3">3-methyl-2-oxobutanoate hydroxymethyltransferase</fullName>
        <ecNumber evidence="3">2.1.2.11</ecNumber>
    </recommendedName>
</protein>
<dbReference type="GO" id="GO:0000287">
    <property type="term" value="F:magnesium ion binding"/>
    <property type="evidence" value="ECO:0007669"/>
    <property type="project" value="TreeGrafter"/>
</dbReference>
<gene>
    <name evidence="5" type="ORF">UFOPK1650_00209</name>
</gene>
<dbReference type="InterPro" id="IPR015813">
    <property type="entry name" value="Pyrv/PenolPyrv_kinase-like_dom"/>
</dbReference>
<dbReference type="EMBL" id="CAEZTJ010000014">
    <property type="protein sequence ID" value="CAB4561551.1"/>
    <property type="molecule type" value="Genomic_DNA"/>
</dbReference>
<evidence type="ECO:0000256" key="2">
    <source>
        <dbReference type="ARBA" id="ARBA00008676"/>
    </source>
</evidence>
<dbReference type="Pfam" id="PF02548">
    <property type="entry name" value="Pantoate_transf"/>
    <property type="match status" value="1"/>
</dbReference>
<dbReference type="EC" id="2.1.2.11" evidence="3"/>
<dbReference type="GO" id="GO:0003864">
    <property type="term" value="F:3-methyl-2-oxobutanoate hydroxymethyltransferase activity"/>
    <property type="evidence" value="ECO:0007669"/>
    <property type="project" value="UniProtKB-EC"/>
</dbReference>
<evidence type="ECO:0000313" key="5">
    <source>
        <dbReference type="EMBL" id="CAB4561551.1"/>
    </source>
</evidence>
<comment type="similarity">
    <text evidence="2">Belongs to the PanB family.</text>
</comment>
<dbReference type="PIRSF" id="PIRSF000388">
    <property type="entry name" value="Pantoate_hydroxy_MeTrfase"/>
    <property type="match status" value="1"/>
</dbReference>
<dbReference type="GO" id="GO:0015940">
    <property type="term" value="P:pantothenate biosynthetic process"/>
    <property type="evidence" value="ECO:0007669"/>
    <property type="project" value="InterPro"/>
</dbReference>
<organism evidence="5">
    <name type="scientific">freshwater metagenome</name>
    <dbReference type="NCBI Taxonomy" id="449393"/>
    <lineage>
        <taxon>unclassified sequences</taxon>
        <taxon>metagenomes</taxon>
        <taxon>ecological metagenomes</taxon>
    </lineage>
</organism>